<dbReference type="RefSeq" id="WP_087303270.1">
    <property type="nucleotide sequence ID" value="NZ_NFKP01000035.1"/>
</dbReference>
<evidence type="ECO:0000313" key="2">
    <source>
        <dbReference type="EMBL" id="OUP67391.1"/>
    </source>
</evidence>
<name>A0A1Y4MNK5_9FIRM</name>
<evidence type="ECO:0000313" key="3">
    <source>
        <dbReference type="Proteomes" id="UP000196386"/>
    </source>
</evidence>
<dbReference type="Pfam" id="PF00498">
    <property type="entry name" value="FHA"/>
    <property type="match status" value="1"/>
</dbReference>
<reference evidence="3" key="1">
    <citation type="submission" date="2017-04" db="EMBL/GenBank/DDBJ databases">
        <title>Function of individual gut microbiota members based on whole genome sequencing of pure cultures obtained from chicken caecum.</title>
        <authorList>
            <person name="Medvecky M."/>
            <person name="Cejkova D."/>
            <person name="Polansky O."/>
            <person name="Karasova D."/>
            <person name="Kubasova T."/>
            <person name="Cizek A."/>
            <person name="Rychlik I."/>
        </authorList>
    </citation>
    <scope>NUCLEOTIDE SEQUENCE [LARGE SCALE GENOMIC DNA]</scope>
    <source>
        <strain evidence="3">An175</strain>
    </source>
</reference>
<dbReference type="AlphaFoldDB" id="A0A1Y4MNK5"/>
<dbReference type="InterPro" id="IPR008984">
    <property type="entry name" value="SMAD_FHA_dom_sf"/>
</dbReference>
<evidence type="ECO:0000259" key="1">
    <source>
        <dbReference type="PROSITE" id="PS50006"/>
    </source>
</evidence>
<dbReference type="SUPFAM" id="SSF49879">
    <property type="entry name" value="SMAD/FHA domain"/>
    <property type="match status" value="1"/>
</dbReference>
<dbReference type="InterPro" id="IPR000253">
    <property type="entry name" value="FHA_dom"/>
</dbReference>
<sequence>MALTRCPNGHLFDARMHGSICPVCHMVTKSAREPEPIEPVHGLLESKLLYEEIDPVCGWLACIEGARQGQSFTIHAGKNFIGRADDMDIRLYGDDMIARRNHAIIAYDSKNRQFMLIPGESEGMLYLEGTAIYIPTELLDMQVIQLGRTKLLFRPLCGTNFAWEASGGMETVEDTPMFGLYR</sequence>
<dbReference type="CDD" id="cd00060">
    <property type="entry name" value="FHA"/>
    <property type="match status" value="1"/>
</dbReference>
<dbReference type="EMBL" id="NFKP01000035">
    <property type="protein sequence ID" value="OUP67391.1"/>
    <property type="molecule type" value="Genomic_DNA"/>
</dbReference>
<feature type="domain" description="FHA" evidence="1">
    <location>
        <begin position="79"/>
        <end position="132"/>
    </location>
</feature>
<dbReference type="Proteomes" id="UP000196386">
    <property type="component" value="Unassembled WGS sequence"/>
</dbReference>
<dbReference type="Gene3D" id="2.60.200.20">
    <property type="match status" value="1"/>
</dbReference>
<proteinExistence type="predicted"/>
<gene>
    <name evidence="2" type="ORF">B5F11_18535</name>
</gene>
<organism evidence="2 3">
    <name type="scientific">Anaerotruncus colihominis</name>
    <dbReference type="NCBI Taxonomy" id="169435"/>
    <lineage>
        <taxon>Bacteria</taxon>
        <taxon>Bacillati</taxon>
        <taxon>Bacillota</taxon>
        <taxon>Clostridia</taxon>
        <taxon>Eubacteriales</taxon>
        <taxon>Oscillospiraceae</taxon>
        <taxon>Anaerotruncus</taxon>
    </lineage>
</organism>
<accession>A0A1Y4MNK5</accession>
<comment type="caution">
    <text evidence="2">The sequence shown here is derived from an EMBL/GenBank/DDBJ whole genome shotgun (WGS) entry which is preliminary data.</text>
</comment>
<dbReference type="PROSITE" id="PS50006">
    <property type="entry name" value="FHA_DOMAIN"/>
    <property type="match status" value="1"/>
</dbReference>
<protein>
    <recommendedName>
        <fullName evidence="1">FHA domain-containing protein</fullName>
    </recommendedName>
</protein>